<reference evidence="1" key="1">
    <citation type="submission" date="2019-02" db="EMBL/GenBank/DDBJ databases">
        <authorList>
            <person name="Bachy C."/>
            <person name="Yung C.-M."/>
            <person name="Roux S."/>
            <person name="Sullivan M.B."/>
            <person name="Worden A.Z."/>
        </authorList>
    </citation>
    <scope>NUCLEOTIDE SEQUENCE</scope>
    <source>
        <strain evidence="1">BII-V2</strain>
    </source>
</reference>
<accession>A0A7S6NYK9</accession>
<evidence type="ECO:0000313" key="1">
    <source>
        <dbReference type="EMBL" id="QOR60488.1"/>
    </source>
</evidence>
<organism evidence="1">
    <name type="scientific">Bathycoccus sp. RCC716 virus 2</name>
    <dbReference type="NCBI Taxonomy" id="2530039"/>
    <lineage>
        <taxon>Viruses</taxon>
        <taxon>Varidnaviria</taxon>
        <taxon>Bamfordvirae</taxon>
        <taxon>Nucleocytoviricota</taxon>
        <taxon>Megaviricetes</taxon>
        <taxon>Algavirales</taxon>
        <taxon>Phycodnaviridae</taxon>
        <taxon>Prasinovirus</taxon>
    </lineage>
</organism>
<proteinExistence type="predicted"/>
<dbReference type="EMBL" id="MK522038">
    <property type="protein sequence ID" value="QOR60488.1"/>
    <property type="molecule type" value="Genomic_DNA"/>
</dbReference>
<protein>
    <submittedName>
        <fullName evidence="1">Uncharacterized protein</fullName>
    </submittedName>
</protein>
<name>A0A7S6NYK9_9PHYC</name>
<sequence length="84" mass="9153">MIKLNSTNKNTLKAIVIVFAILCALAALRTSKYQPVDIETTNEGSLFDLESKEECLKDSYYSDSRGGVCGGQKLVAAQAGYKMK</sequence>